<dbReference type="InterPro" id="IPR018657">
    <property type="entry name" value="LarA-like_N"/>
</dbReference>
<comment type="caution">
    <text evidence="2">The sequence shown here is derived from an EMBL/GenBank/DDBJ whole genome shotgun (WGS) entry which is preliminary data.</text>
</comment>
<sequence length="429" mass="48348">MSFTIHQTAQAGLIDDTQLEHIIDQYISQRLTNAKKVLLLPPDLTRFHSKAGFITSYLYHNLKDRCEVAIMPALGTHDPMTDAELDMMFGADIPKSVFHPHYWRKDVKVVGQITEQRINELSDGKLNYTMDVGVNKLLLDNDWDAIVSVGQIVPHEVIGMANYTKNILIGVGGEDTIHKSHFLGAAYGMERIMGRIKTPVRSALNEGFDQFLSHLPIDFILTVLGKENGQLALKGVFCGDEYATYEQACLLSQQHNLNLLDKPIKKAVVYLDPTEFKTTWLGNKAIYRTRMAIADGGELIVLAPGLKRFGEDMSIDGLIRKFGYKTTDETLAAIEQNPDLKNNLSAAAHLIHGTSDNRFTVTYCPKDAVSQAEIEQVNYQYCHYDEMIKRYPTEQLENGWNTLPNGEEIFYVSNPALGLWTTKENFENK</sequence>
<dbReference type="EMBL" id="ARZY01000047">
    <property type="protein sequence ID" value="EWH08417.1"/>
    <property type="molecule type" value="Genomic_DNA"/>
</dbReference>
<dbReference type="Gene3D" id="3.40.50.11440">
    <property type="match status" value="1"/>
</dbReference>
<feature type="domain" description="LarA-like N-terminal" evidence="1">
    <location>
        <begin position="19"/>
        <end position="183"/>
    </location>
</feature>
<dbReference type="Proteomes" id="UP000019276">
    <property type="component" value="Unassembled WGS sequence"/>
</dbReference>
<dbReference type="eggNOG" id="COG3875">
    <property type="taxonomic scope" value="Bacteria"/>
</dbReference>
<dbReference type="AlphaFoldDB" id="W7QHI8"/>
<dbReference type="PATRIC" id="fig|1328313.3.peg.3576"/>
<dbReference type="GO" id="GO:0050043">
    <property type="term" value="F:lactate racemase activity"/>
    <property type="evidence" value="ECO:0007669"/>
    <property type="project" value="InterPro"/>
</dbReference>
<dbReference type="PANTHER" id="PTHR33171:SF17">
    <property type="entry name" value="LARA-LIKE N-TERMINAL DOMAIN-CONTAINING PROTEIN"/>
    <property type="match status" value="1"/>
</dbReference>
<evidence type="ECO:0000259" key="1">
    <source>
        <dbReference type="Pfam" id="PF09861"/>
    </source>
</evidence>
<keyword evidence="3" id="KW-1185">Reference proteome</keyword>
<proteinExistence type="predicted"/>
<gene>
    <name evidence="2" type="ORF">DS2_17487</name>
</gene>
<evidence type="ECO:0000313" key="3">
    <source>
        <dbReference type="Proteomes" id="UP000019276"/>
    </source>
</evidence>
<dbReference type="Gene3D" id="3.90.226.30">
    <property type="match status" value="1"/>
</dbReference>
<dbReference type="STRING" id="1328313.DS2_17487"/>
<protein>
    <recommendedName>
        <fullName evidence="1">LarA-like N-terminal domain-containing protein</fullName>
    </recommendedName>
</protein>
<name>W7QHI8_9ALTE</name>
<dbReference type="InterPro" id="IPR043166">
    <property type="entry name" value="LarA-like_C"/>
</dbReference>
<dbReference type="RefSeq" id="WP_035016267.1">
    <property type="nucleotide sequence ID" value="NZ_ARZY01000047.1"/>
</dbReference>
<dbReference type="PANTHER" id="PTHR33171">
    <property type="entry name" value="LAR_N DOMAIN-CONTAINING PROTEIN"/>
    <property type="match status" value="1"/>
</dbReference>
<organism evidence="2 3">
    <name type="scientific">Catenovulum agarivorans DS-2</name>
    <dbReference type="NCBI Taxonomy" id="1328313"/>
    <lineage>
        <taxon>Bacteria</taxon>
        <taxon>Pseudomonadati</taxon>
        <taxon>Pseudomonadota</taxon>
        <taxon>Gammaproteobacteria</taxon>
        <taxon>Alteromonadales</taxon>
        <taxon>Alteromonadaceae</taxon>
        <taxon>Catenovulum</taxon>
    </lineage>
</organism>
<accession>W7QHI8</accession>
<reference evidence="2 3" key="1">
    <citation type="journal article" date="2014" name="Genome Announc.">
        <title>Draft Genome Sequence of the Agar-Degrading Bacterium Catenovulum sp. Strain DS-2, Isolated from Intestines of Haliotis diversicolor.</title>
        <authorList>
            <person name="Shan D."/>
            <person name="Li X."/>
            <person name="Gu Z."/>
            <person name="Wei G."/>
            <person name="Gao Z."/>
            <person name="Shao Z."/>
        </authorList>
    </citation>
    <scope>NUCLEOTIDE SEQUENCE [LARGE SCALE GENOMIC DNA]</scope>
    <source>
        <strain evidence="2 3">DS-2</strain>
    </source>
</reference>
<dbReference type="Pfam" id="PF09861">
    <property type="entry name" value="Lar_N"/>
    <property type="match status" value="1"/>
</dbReference>
<evidence type="ECO:0000313" key="2">
    <source>
        <dbReference type="EMBL" id="EWH08417.1"/>
    </source>
</evidence>
<dbReference type="OrthoDB" id="9770545at2"/>
<dbReference type="InterPro" id="IPR048068">
    <property type="entry name" value="LarA-like"/>
</dbReference>